<evidence type="ECO:0000313" key="3">
    <source>
        <dbReference type="EMBL" id="KAJ8957781.1"/>
    </source>
</evidence>
<feature type="region of interest" description="Disordered" evidence="1">
    <location>
        <begin position="297"/>
        <end position="325"/>
    </location>
</feature>
<feature type="domain" description="PDZ" evidence="2">
    <location>
        <begin position="42"/>
        <end position="120"/>
    </location>
</feature>
<accession>A0AAV8Z2V2</accession>
<feature type="compositionally biased region" description="Polar residues" evidence="1">
    <location>
        <begin position="383"/>
        <end position="392"/>
    </location>
</feature>
<dbReference type="SMART" id="SM00228">
    <property type="entry name" value="PDZ"/>
    <property type="match status" value="1"/>
</dbReference>
<dbReference type="InterPro" id="IPR041489">
    <property type="entry name" value="PDZ_6"/>
</dbReference>
<comment type="caution">
    <text evidence="3">The sequence shown here is derived from an EMBL/GenBank/DDBJ whole genome shotgun (WGS) entry which is preliminary data.</text>
</comment>
<reference evidence="3" key="1">
    <citation type="journal article" date="2023" name="Insect Mol. Biol.">
        <title>Genome sequencing provides insights into the evolution of gene families encoding plant cell wall-degrading enzymes in longhorned beetles.</title>
        <authorList>
            <person name="Shin N.R."/>
            <person name="Okamura Y."/>
            <person name="Kirsch R."/>
            <person name="Pauchet Y."/>
        </authorList>
    </citation>
    <scope>NUCLEOTIDE SEQUENCE</scope>
    <source>
        <strain evidence="3">RBIC_L_NR</strain>
    </source>
</reference>
<evidence type="ECO:0000256" key="1">
    <source>
        <dbReference type="SAM" id="MobiDB-lite"/>
    </source>
</evidence>
<feature type="region of interest" description="Disordered" evidence="1">
    <location>
        <begin position="369"/>
        <end position="392"/>
    </location>
</feature>
<dbReference type="PANTHER" id="PTHR23175:SF23">
    <property type="entry name" value="PDZ DOMAIN-CONTAINING PROTEIN"/>
    <property type="match status" value="1"/>
</dbReference>
<dbReference type="EMBL" id="JANEYF010001760">
    <property type="protein sequence ID" value="KAJ8957781.1"/>
    <property type="molecule type" value="Genomic_DNA"/>
</dbReference>
<dbReference type="Pfam" id="PF17820">
    <property type="entry name" value="PDZ_6"/>
    <property type="match status" value="1"/>
</dbReference>
<proteinExistence type="predicted"/>
<dbReference type="InterPro" id="IPR001478">
    <property type="entry name" value="PDZ"/>
</dbReference>
<feature type="non-terminal residue" evidence="3">
    <location>
        <position position="1"/>
    </location>
</feature>
<keyword evidence="4" id="KW-1185">Reference proteome</keyword>
<name>A0AAV8Z2V2_9CUCU</name>
<gene>
    <name evidence="3" type="ORF">NQ314_006494</name>
</gene>
<evidence type="ECO:0000259" key="2">
    <source>
        <dbReference type="PROSITE" id="PS50106"/>
    </source>
</evidence>
<dbReference type="Proteomes" id="UP001162156">
    <property type="component" value="Unassembled WGS sequence"/>
</dbReference>
<feature type="compositionally biased region" description="Polar residues" evidence="1">
    <location>
        <begin position="314"/>
        <end position="323"/>
    </location>
</feature>
<sequence length="634" mass="71430">PNTTGIVPVPRGSRGPRSLYLRRYGDSFGFTLRHFIVYPPDSIAEHDGRHAAVGALLSPMDTIFVKHVKDRSPAKQAGLQRGDRLVAVNGVPVKDKSYSQVIQLIVNSPEYLHLLVVPKEEDVLQRFFAETAYNPASNKPVYPEIPSDRQTAQQILTQRISQRPPEFQRTNFDRGQRSADNLLYSEPRPRSNQVNQQEIYAEIHPHEIGYRQKSRAAPQVPLYKKMGRRASEGSMLSDREPPDYYGVNEIDDYSNMKAMYKSNYLPETSQNSDMPGLNYPNTAGCRLSLDVGRRESTGSLSSSIADGSKDSLASFDSTSTLTGHETDDSAIMNRFRKSVQQKEEFLRMPNHAMEQALVRREFYGRPKKLERQMWPPNEPVRQESPSRATKPTHQNFLRVKNDIEIERDLTAQNQNGHQMVSGGAAHNAPQQKMANSPRDRTGHTHLDRVYEGSTAPSGYDNLETINGSTVVEDSFYVDDRRIYPPGLQMVHKRAKDFESGRPLPEDDPIPGNRMNFSRSELARLSSKKLVPNVTERAHEYEIRAVEPRRDNSGVSTNSGSSVLRRIQRDSRSLDSSDTSGNEAFKVRARSNSAESWVAALGGDRNQEGAKRISRQDAVIADRDKAKGRKVVIRT</sequence>
<feature type="compositionally biased region" description="Low complexity" evidence="1">
    <location>
        <begin position="552"/>
        <end position="564"/>
    </location>
</feature>
<evidence type="ECO:0000313" key="4">
    <source>
        <dbReference type="Proteomes" id="UP001162156"/>
    </source>
</evidence>
<dbReference type="InterPro" id="IPR036034">
    <property type="entry name" value="PDZ_sf"/>
</dbReference>
<protein>
    <recommendedName>
        <fullName evidence="2">PDZ domain-containing protein</fullName>
    </recommendedName>
</protein>
<organism evidence="3 4">
    <name type="scientific">Rhamnusium bicolor</name>
    <dbReference type="NCBI Taxonomy" id="1586634"/>
    <lineage>
        <taxon>Eukaryota</taxon>
        <taxon>Metazoa</taxon>
        <taxon>Ecdysozoa</taxon>
        <taxon>Arthropoda</taxon>
        <taxon>Hexapoda</taxon>
        <taxon>Insecta</taxon>
        <taxon>Pterygota</taxon>
        <taxon>Neoptera</taxon>
        <taxon>Endopterygota</taxon>
        <taxon>Coleoptera</taxon>
        <taxon>Polyphaga</taxon>
        <taxon>Cucujiformia</taxon>
        <taxon>Chrysomeloidea</taxon>
        <taxon>Cerambycidae</taxon>
        <taxon>Lepturinae</taxon>
        <taxon>Rhagiini</taxon>
        <taxon>Rhamnusium</taxon>
    </lineage>
</organism>
<feature type="region of interest" description="Disordered" evidence="1">
    <location>
        <begin position="417"/>
        <end position="444"/>
    </location>
</feature>
<dbReference type="PANTHER" id="PTHR23175">
    <property type="entry name" value="PDZ DOMAIN-CONTAINING PROTEIN"/>
    <property type="match status" value="1"/>
</dbReference>
<dbReference type="AlphaFoldDB" id="A0AAV8Z2V2"/>
<dbReference type="SUPFAM" id="SSF50156">
    <property type="entry name" value="PDZ domain-like"/>
    <property type="match status" value="1"/>
</dbReference>
<dbReference type="Gene3D" id="2.30.42.10">
    <property type="match status" value="1"/>
</dbReference>
<dbReference type="PROSITE" id="PS50106">
    <property type="entry name" value="PDZ"/>
    <property type="match status" value="1"/>
</dbReference>
<feature type="region of interest" description="Disordered" evidence="1">
    <location>
        <begin position="547"/>
        <end position="593"/>
    </location>
</feature>